<dbReference type="PROSITE" id="PS50914">
    <property type="entry name" value="BON"/>
    <property type="match status" value="1"/>
</dbReference>
<name>A0A8J3JIC2_9ACTN</name>
<dbReference type="Proteomes" id="UP000612808">
    <property type="component" value="Unassembled WGS sequence"/>
</dbReference>
<evidence type="ECO:0000313" key="5">
    <source>
        <dbReference type="EMBL" id="GID15513.1"/>
    </source>
</evidence>
<dbReference type="InterPro" id="IPR017080">
    <property type="entry name" value="UCP036990_CBS_BON"/>
</dbReference>
<dbReference type="PANTHER" id="PTHR43080:SF29">
    <property type="entry name" value="OS02G0818000 PROTEIN"/>
    <property type="match status" value="1"/>
</dbReference>
<evidence type="ECO:0000259" key="4">
    <source>
        <dbReference type="PROSITE" id="PS51371"/>
    </source>
</evidence>
<dbReference type="Pfam" id="PF00571">
    <property type="entry name" value="CBS"/>
    <property type="match status" value="2"/>
</dbReference>
<dbReference type="InterPro" id="IPR046342">
    <property type="entry name" value="CBS_dom_sf"/>
</dbReference>
<keyword evidence="1 2" id="KW-0129">CBS domain</keyword>
<accession>A0A8J3JIC2</accession>
<evidence type="ECO:0000259" key="3">
    <source>
        <dbReference type="PROSITE" id="PS50914"/>
    </source>
</evidence>
<feature type="domain" description="CBS" evidence="4">
    <location>
        <begin position="10"/>
        <end position="66"/>
    </location>
</feature>
<dbReference type="InterPro" id="IPR007055">
    <property type="entry name" value="BON_dom"/>
</dbReference>
<dbReference type="Gene3D" id="3.10.580.10">
    <property type="entry name" value="CBS-domain"/>
    <property type="match status" value="1"/>
</dbReference>
<dbReference type="Gene3D" id="3.30.1340.30">
    <property type="match status" value="1"/>
</dbReference>
<feature type="domain" description="BON" evidence="3">
    <location>
        <begin position="148"/>
        <end position="217"/>
    </location>
</feature>
<comment type="caution">
    <text evidence="5">The sequence shown here is derived from an EMBL/GenBank/DDBJ whole genome shotgun (WGS) entry which is preliminary data.</text>
</comment>
<sequence>MGWMRVDAVMTSAVLLLTTDTPYRRIVELFAERGISGAPVVASTGVVLGVVSETDLLAGVAESGDRAPRRRLLHRHAADAGGVDAVGARTARDLMTFPALVVAPEAAVAEAARIMIDNHINRLPVVNGQGRVAGIVTRGDLLRAFRRTDEAIRTEIVDDVFRLVLRVGPPDVDVRVRAGLATLTGQLSEAGDIDRAVRLVRNVDGVTGVVNDLTYQGGDRRATG</sequence>
<dbReference type="RefSeq" id="WP_203663865.1">
    <property type="nucleotide sequence ID" value="NZ_BAAAZM010000023.1"/>
</dbReference>
<keyword evidence="6" id="KW-1185">Reference proteome</keyword>
<reference evidence="5" key="1">
    <citation type="submission" date="2021-01" db="EMBL/GenBank/DDBJ databases">
        <title>Whole genome shotgun sequence of Actinocatenispora rupis NBRC 107355.</title>
        <authorList>
            <person name="Komaki H."/>
            <person name="Tamura T."/>
        </authorList>
    </citation>
    <scope>NUCLEOTIDE SEQUENCE</scope>
    <source>
        <strain evidence="5">NBRC 107355</strain>
    </source>
</reference>
<dbReference type="PANTHER" id="PTHR43080">
    <property type="entry name" value="CBS DOMAIN-CONTAINING PROTEIN CBSX3, MITOCHONDRIAL"/>
    <property type="match status" value="1"/>
</dbReference>
<protein>
    <submittedName>
        <fullName evidence="5">CBS domain-containing protein</fullName>
    </submittedName>
</protein>
<evidence type="ECO:0000313" key="6">
    <source>
        <dbReference type="Proteomes" id="UP000612808"/>
    </source>
</evidence>
<proteinExistence type="predicted"/>
<feature type="domain" description="CBS" evidence="4">
    <location>
        <begin position="95"/>
        <end position="155"/>
    </location>
</feature>
<dbReference type="PIRSF" id="PIRSF036990">
    <property type="entry name" value="UCP036990_CBS_BON"/>
    <property type="match status" value="1"/>
</dbReference>
<gene>
    <name evidence="5" type="ORF">Aru02nite_64020</name>
</gene>
<dbReference type="EMBL" id="BOMB01000044">
    <property type="protein sequence ID" value="GID15513.1"/>
    <property type="molecule type" value="Genomic_DNA"/>
</dbReference>
<evidence type="ECO:0000256" key="1">
    <source>
        <dbReference type="ARBA" id="ARBA00023122"/>
    </source>
</evidence>
<dbReference type="PROSITE" id="PS51371">
    <property type="entry name" value="CBS"/>
    <property type="match status" value="2"/>
</dbReference>
<organism evidence="5 6">
    <name type="scientific">Actinocatenispora rupis</name>
    <dbReference type="NCBI Taxonomy" id="519421"/>
    <lineage>
        <taxon>Bacteria</taxon>
        <taxon>Bacillati</taxon>
        <taxon>Actinomycetota</taxon>
        <taxon>Actinomycetes</taxon>
        <taxon>Micromonosporales</taxon>
        <taxon>Micromonosporaceae</taxon>
        <taxon>Actinocatenispora</taxon>
    </lineage>
</organism>
<dbReference type="AlphaFoldDB" id="A0A8J3JIC2"/>
<evidence type="ECO:0000256" key="2">
    <source>
        <dbReference type="PROSITE-ProRule" id="PRU00703"/>
    </source>
</evidence>
<dbReference type="InterPro" id="IPR000644">
    <property type="entry name" value="CBS_dom"/>
</dbReference>
<dbReference type="SMART" id="SM00116">
    <property type="entry name" value="CBS"/>
    <property type="match status" value="2"/>
</dbReference>
<dbReference type="InterPro" id="IPR051257">
    <property type="entry name" value="Diverse_CBS-Domain"/>
</dbReference>
<dbReference type="SUPFAM" id="SSF54631">
    <property type="entry name" value="CBS-domain pair"/>
    <property type="match status" value="1"/>
</dbReference>
<dbReference type="Pfam" id="PF04972">
    <property type="entry name" value="BON"/>
    <property type="match status" value="1"/>
</dbReference>